<evidence type="ECO:0000256" key="1">
    <source>
        <dbReference type="SAM" id="SignalP"/>
    </source>
</evidence>
<keyword evidence="1" id="KW-0732">Signal</keyword>
<dbReference type="Proteomes" id="UP000199158">
    <property type="component" value="Unassembled WGS sequence"/>
</dbReference>
<organism evidence="2 3">
    <name type="scientific">Hydrogenoanaerobacterium saccharovorans</name>
    <dbReference type="NCBI Taxonomy" id="474960"/>
    <lineage>
        <taxon>Bacteria</taxon>
        <taxon>Bacillati</taxon>
        <taxon>Bacillota</taxon>
        <taxon>Clostridia</taxon>
        <taxon>Eubacteriales</taxon>
        <taxon>Oscillospiraceae</taxon>
        <taxon>Hydrogenoanaerobacterium</taxon>
    </lineage>
</organism>
<dbReference type="STRING" id="474960.SAMN05216180_2450"/>
<keyword evidence="3" id="KW-1185">Reference proteome</keyword>
<sequence length="56" mass="6234">MYKIVIITTALVLALLAGCKSKHTVPSYIMQNARCGDYYVAVSTIMQQVAHNIYDI</sequence>
<dbReference type="PROSITE" id="PS51257">
    <property type="entry name" value="PROKAR_LIPOPROTEIN"/>
    <property type="match status" value="1"/>
</dbReference>
<feature type="signal peptide" evidence="1">
    <location>
        <begin position="1"/>
        <end position="17"/>
    </location>
</feature>
<feature type="chain" id="PRO_5039626593" evidence="1">
    <location>
        <begin position="18"/>
        <end position="56"/>
    </location>
</feature>
<dbReference type="RefSeq" id="WP_162840912.1">
    <property type="nucleotide sequence ID" value="NZ_FOCG01000002.1"/>
</dbReference>
<evidence type="ECO:0000313" key="3">
    <source>
        <dbReference type="Proteomes" id="UP000199158"/>
    </source>
</evidence>
<evidence type="ECO:0000313" key="2">
    <source>
        <dbReference type="EMBL" id="SEN00875.1"/>
    </source>
</evidence>
<protein>
    <submittedName>
        <fullName evidence="2">Uncharacterized protein</fullName>
    </submittedName>
</protein>
<gene>
    <name evidence="2" type="ORF">SAMN05216180_2450</name>
</gene>
<reference evidence="2 3" key="1">
    <citation type="submission" date="2016-10" db="EMBL/GenBank/DDBJ databases">
        <authorList>
            <person name="de Groot N.N."/>
        </authorList>
    </citation>
    <scope>NUCLEOTIDE SEQUENCE [LARGE SCALE GENOMIC DNA]</scope>
    <source>
        <strain evidence="2 3">CGMCC 1.5070</strain>
    </source>
</reference>
<dbReference type="AlphaFoldDB" id="A0A1H8D0Y7"/>
<proteinExistence type="predicted"/>
<accession>A0A1H8D0Y7</accession>
<name>A0A1H8D0Y7_9FIRM</name>
<dbReference type="EMBL" id="FOCG01000002">
    <property type="protein sequence ID" value="SEN00875.1"/>
    <property type="molecule type" value="Genomic_DNA"/>
</dbReference>